<dbReference type="STRING" id="84698.SAMN04488528_105015"/>
<organism evidence="1 2">
    <name type="scientific">Clostridium frigidicarnis</name>
    <dbReference type="NCBI Taxonomy" id="84698"/>
    <lineage>
        <taxon>Bacteria</taxon>
        <taxon>Bacillati</taxon>
        <taxon>Bacillota</taxon>
        <taxon>Clostridia</taxon>
        <taxon>Eubacteriales</taxon>
        <taxon>Clostridiaceae</taxon>
        <taxon>Clostridium</taxon>
    </lineage>
</organism>
<evidence type="ECO:0000313" key="2">
    <source>
        <dbReference type="Proteomes" id="UP000198619"/>
    </source>
</evidence>
<dbReference type="GO" id="GO:0016740">
    <property type="term" value="F:transferase activity"/>
    <property type="evidence" value="ECO:0007669"/>
    <property type="project" value="UniProtKB-KW"/>
</dbReference>
<protein>
    <submittedName>
        <fullName evidence="1">Uncharacterized nucleotidyltransferase</fullName>
    </submittedName>
</protein>
<dbReference type="SUPFAM" id="SSF81301">
    <property type="entry name" value="Nucleotidyltransferase"/>
    <property type="match status" value="1"/>
</dbReference>
<dbReference type="Proteomes" id="UP000198619">
    <property type="component" value="Unassembled WGS sequence"/>
</dbReference>
<evidence type="ECO:0000313" key="1">
    <source>
        <dbReference type="EMBL" id="SFB42366.1"/>
    </source>
</evidence>
<accession>A0A1I1AY77</accession>
<dbReference type="AlphaFoldDB" id="A0A1I1AY77"/>
<dbReference type="RefSeq" id="WP_090043014.1">
    <property type="nucleotide sequence ID" value="NZ_FOKI01000050.1"/>
</dbReference>
<keyword evidence="1" id="KW-0808">Transferase</keyword>
<dbReference type="OrthoDB" id="2351919at2"/>
<sequence>MIFNTLSYIGEKLNENNVLWGVGASILLNQYDLAYEPNDIDILVHIKDIERVDEILKNIGKKKVWEKEKTYSTKHFYEYVVNDIEIDVMSGLRINHGEGQYKHIFDSESISYRKEINNVSIPFTSLEDWYVIYQLIPKREKKVDFIGTYLRKNLVRKPELLIRALKGELPKDVVKNINGLLNL</sequence>
<keyword evidence="2" id="KW-1185">Reference proteome</keyword>
<dbReference type="Gene3D" id="3.30.460.40">
    <property type="match status" value="1"/>
</dbReference>
<gene>
    <name evidence="1" type="ORF">SAMN04488528_105015</name>
</gene>
<reference evidence="1 2" key="1">
    <citation type="submission" date="2016-10" db="EMBL/GenBank/DDBJ databases">
        <authorList>
            <person name="de Groot N.N."/>
        </authorList>
    </citation>
    <scope>NUCLEOTIDE SEQUENCE [LARGE SCALE GENOMIC DNA]</scope>
    <source>
        <strain evidence="1 2">DSM 12271</strain>
    </source>
</reference>
<dbReference type="InterPro" id="IPR043519">
    <property type="entry name" value="NT_sf"/>
</dbReference>
<proteinExistence type="predicted"/>
<name>A0A1I1AY77_9CLOT</name>
<dbReference type="EMBL" id="FOKI01000050">
    <property type="protein sequence ID" value="SFB42366.1"/>
    <property type="molecule type" value="Genomic_DNA"/>
</dbReference>